<evidence type="ECO:0000259" key="6">
    <source>
        <dbReference type="Pfam" id="PF01699"/>
    </source>
</evidence>
<dbReference type="GO" id="GO:0008273">
    <property type="term" value="F:calcium, potassium:sodium antiporter activity"/>
    <property type="evidence" value="ECO:0007669"/>
    <property type="project" value="TreeGrafter"/>
</dbReference>
<dbReference type="InterPro" id="IPR004481">
    <property type="entry name" value="K/Na/Ca-exchanger"/>
</dbReference>
<feature type="transmembrane region" description="Helical" evidence="5">
    <location>
        <begin position="245"/>
        <end position="264"/>
    </location>
</feature>
<dbReference type="InterPro" id="IPR044880">
    <property type="entry name" value="NCX_ion-bd_dom_sf"/>
</dbReference>
<evidence type="ECO:0000256" key="1">
    <source>
        <dbReference type="ARBA" id="ARBA00004141"/>
    </source>
</evidence>
<evidence type="ECO:0000256" key="2">
    <source>
        <dbReference type="ARBA" id="ARBA00022692"/>
    </source>
</evidence>
<dbReference type="PANTHER" id="PTHR10846:SF8">
    <property type="entry name" value="INNER MEMBRANE PROTEIN YRBG"/>
    <property type="match status" value="1"/>
</dbReference>
<sequence length="326" mass="34708">MYLTAFLFILGFVFLIKGAGILIDGSSSIARRFGVSAFFIGLTVVAFGTSAPELVVSALAGIRGNSGLALGNLIGSNMANTLLILGTAAIVRPLIVKRNTINKEIPFSLLAVLAVGILANNFLIDGVSSEGLARTDGLILILFFVIFLFYTFGIAREKENIFKKTVGDLKLEPREYNIFLAVGMIIAGLAGLAIGGEWIVDGAVELAKFFGLSEALIGLTIVAVGTSLPEFAASVVAAKRGQTDIAVGNVVGSNIFNFLWVLGLSATISPISFNPILNFDILFLMIVSILLLVLIYIGRRNILARQEGMVLVGLYVLYVVFLILRG</sequence>
<evidence type="ECO:0000313" key="7">
    <source>
        <dbReference type="EMBL" id="PIR13471.1"/>
    </source>
</evidence>
<feature type="transmembrane region" description="Helical" evidence="5">
    <location>
        <begin position="308"/>
        <end position="324"/>
    </location>
</feature>
<feature type="transmembrane region" description="Helical" evidence="5">
    <location>
        <begin position="6"/>
        <end position="23"/>
    </location>
</feature>
<feature type="transmembrane region" description="Helical" evidence="5">
    <location>
        <begin position="276"/>
        <end position="296"/>
    </location>
</feature>
<feature type="domain" description="Sodium/calcium exchanger membrane region" evidence="6">
    <location>
        <begin position="5"/>
        <end position="152"/>
    </location>
</feature>
<name>A0A2M6K9D9_9BACT</name>
<organism evidence="7 8">
    <name type="scientific">Candidatus Falkowbacteria bacterium CG11_big_fil_rev_8_21_14_0_20_39_10</name>
    <dbReference type="NCBI Taxonomy" id="1974570"/>
    <lineage>
        <taxon>Bacteria</taxon>
        <taxon>Candidatus Falkowiibacteriota</taxon>
    </lineage>
</organism>
<keyword evidence="4 5" id="KW-0472">Membrane</keyword>
<keyword evidence="3 5" id="KW-1133">Transmembrane helix</keyword>
<dbReference type="Gene3D" id="1.20.1420.30">
    <property type="entry name" value="NCX, central ion-binding region"/>
    <property type="match status" value="1"/>
</dbReference>
<dbReference type="AlphaFoldDB" id="A0A2M6K9D9"/>
<feature type="transmembrane region" description="Helical" evidence="5">
    <location>
        <begin position="136"/>
        <end position="155"/>
    </location>
</feature>
<evidence type="ECO:0000256" key="4">
    <source>
        <dbReference type="ARBA" id="ARBA00023136"/>
    </source>
</evidence>
<protein>
    <submittedName>
        <fullName evidence="7">Sodium:proton exchanger</fullName>
    </submittedName>
</protein>
<comment type="caution">
    <text evidence="7">The sequence shown here is derived from an EMBL/GenBank/DDBJ whole genome shotgun (WGS) entry which is preliminary data.</text>
</comment>
<dbReference type="GO" id="GO:0006874">
    <property type="term" value="P:intracellular calcium ion homeostasis"/>
    <property type="evidence" value="ECO:0007669"/>
    <property type="project" value="TreeGrafter"/>
</dbReference>
<dbReference type="NCBIfam" id="TIGR00367">
    <property type="entry name" value="calcium/sodium antiporter"/>
    <property type="match status" value="1"/>
</dbReference>
<keyword evidence="2 5" id="KW-0812">Transmembrane</keyword>
<feature type="transmembrane region" description="Helical" evidence="5">
    <location>
        <begin position="35"/>
        <end position="62"/>
    </location>
</feature>
<feature type="transmembrane region" description="Helical" evidence="5">
    <location>
        <begin position="107"/>
        <end position="124"/>
    </location>
</feature>
<evidence type="ECO:0000256" key="5">
    <source>
        <dbReference type="SAM" id="Phobius"/>
    </source>
</evidence>
<feature type="transmembrane region" description="Helical" evidence="5">
    <location>
        <begin position="176"/>
        <end position="195"/>
    </location>
</feature>
<feature type="transmembrane region" description="Helical" evidence="5">
    <location>
        <begin position="215"/>
        <end position="238"/>
    </location>
</feature>
<dbReference type="GO" id="GO:0005886">
    <property type="term" value="C:plasma membrane"/>
    <property type="evidence" value="ECO:0007669"/>
    <property type="project" value="TreeGrafter"/>
</dbReference>
<feature type="domain" description="Sodium/calcium exchanger membrane region" evidence="6">
    <location>
        <begin position="181"/>
        <end position="323"/>
    </location>
</feature>
<evidence type="ECO:0000313" key="8">
    <source>
        <dbReference type="Proteomes" id="UP000230869"/>
    </source>
</evidence>
<reference evidence="7 8" key="1">
    <citation type="submission" date="2017-09" db="EMBL/GenBank/DDBJ databases">
        <title>Depth-based differentiation of microbial function through sediment-hosted aquifers and enrichment of novel symbionts in the deep terrestrial subsurface.</title>
        <authorList>
            <person name="Probst A.J."/>
            <person name="Ladd B."/>
            <person name="Jarett J.K."/>
            <person name="Geller-Mcgrath D.E."/>
            <person name="Sieber C.M."/>
            <person name="Emerson J.B."/>
            <person name="Anantharaman K."/>
            <person name="Thomas B.C."/>
            <person name="Malmstrom R."/>
            <person name="Stieglmeier M."/>
            <person name="Klingl A."/>
            <person name="Woyke T."/>
            <person name="Ryan C.M."/>
            <person name="Banfield J.F."/>
        </authorList>
    </citation>
    <scope>NUCLEOTIDE SEQUENCE [LARGE SCALE GENOMIC DNA]</scope>
    <source>
        <strain evidence="7">CG11_big_fil_rev_8_21_14_0_20_39_10</strain>
    </source>
</reference>
<proteinExistence type="predicted"/>
<dbReference type="PANTHER" id="PTHR10846">
    <property type="entry name" value="SODIUM/POTASSIUM/CALCIUM EXCHANGER"/>
    <property type="match status" value="1"/>
</dbReference>
<feature type="transmembrane region" description="Helical" evidence="5">
    <location>
        <begin position="74"/>
        <end position="95"/>
    </location>
</feature>
<dbReference type="GO" id="GO:0005262">
    <property type="term" value="F:calcium channel activity"/>
    <property type="evidence" value="ECO:0007669"/>
    <property type="project" value="TreeGrafter"/>
</dbReference>
<comment type="subcellular location">
    <subcellularLocation>
        <location evidence="1">Membrane</location>
        <topology evidence="1">Multi-pass membrane protein</topology>
    </subcellularLocation>
</comment>
<dbReference type="EMBL" id="PCWW01000034">
    <property type="protein sequence ID" value="PIR13471.1"/>
    <property type="molecule type" value="Genomic_DNA"/>
</dbReference>
<dbReference type="Proteomes" id="UP000230869">
    <property type="component" value="Unassembled WGS sequence"/>
</dbReference>
<gene>
    <name evidence="7" type="ORF">COV49_02055</name>
</gene>
<dbReference type="Pfam" id="PF01699">
    <property type="entry name" value="Na_Ca_ex"/>
    <property type="match status" value="2"/>
</dbReference>
<accession>A0A2M6K9D9</accession>
<dbReference type="InterPro" id="IPR004837">
    <property type="entry name" value="NaCa_Exmemb"/>
</dbReference>
<evidence type="ECO:0000256" key="3">
    <source>
        <dbReference type="ARBA" id="ARBA00022989"/>
    </source>
</evidence>